<evidence type="ECO:0000313" key="2">
    <source>
        <dbReference type="EMBL" id="KAA1055785.1"/>
    </source>
</evidence>
<sequence length="51" mass="5498">MNARSASPGQCPGMERDIHRIKISPLSGPKPDGALRHEVAGRTREPLRPGP</sequence>
<dbReference type="EMBL" id="VEWN01000006">
    <property type="protein sequence ID" value="KAA1055785.1"/>
    <property type="molecule type" value="Genomic_DNA"/>
</dbReference>
<dbReference type="AlphaFoldDB" id="A0A5B0KV25"/>
<feature type="compositionally biased region" description="Basic and acidic residues" evidence="1">
    <location>
        <begin position="33"/>
        <end position="51"/>
    </location>
</feature>
<dbReference type="Proteomes" id="UP000325333">
    <property type="component" value="Unassembled WGS sequence"/>
</dbReference>
<comment type="caution">
    <text evidence="2">The sequence shown here is derived from an EMBL/GenBank/DDBJ whole genome shotgun (WGS) entry which is preliminary data.</text>
</comment>
<protein>
    <submittedName>
        <fullName evidence="2">Uncharacterized protein</fullName>
    </submittedName>
</protein>
<evidence type="ECO:0000256" key="1">
    <source>
        <dbReference type="SAM" id="MobiDB-lite"/>
    </source>
</evidence>
<organism evidence="2 3">
    <name type="scientific">Azospirillum argentinense</name>
    <dbReference type="NCBI Taxonomy" id="2970906"/>
    <lineage>
        <taxon>Bacteria</taxon>
        <taxon>Pseudomonadati</taxon>
        <taxon>Pseudomonadota</taxon>
        <taxon>Alphaproteobacteria</taxon>
        <taxon>Rhodospirillales</taxon>
        <taxon>Azospirillaceae</taxon>
        <taxon>Azospirillum</taxon>
    </lineage>
</organism>
<gene>
    <name evidence="2" type="ORF">FH063_005556</name>
</gene>
<accession>A0A5B0KV25</accession>
<reference evidence="2 3" key="1">
    <citation type="submission" date="2019-07" db="EMBL/GenBank/DDBJ databases">
        <title>Genome sequencing of the stress-tolerant strain Azospirillum brasilense Az19.</title>
        <authorList>
            <person name="Maroniche G.A."/>
            <person name="Garcia J.E."/>
            <person name="Pagnussat L."/>
            <person name="Amenta M."/>
            <person name="Creus C.M."/>
        </authorList>
    </citation>
    <scope>NUCLEOTIDE SEQUENCE [LARGE SCALE GENOMIC DNA]</scope>
    <source>
        <strain evidence="2 3">Az19</strain>
    </source>
</reference>
<name>A0A5B0KV25_9PROT</name>
<evidence type="ECO:0000313" key="3">
    <source>
        <dbReference type="Proteomes" id="UP000325333"/>
    </source>
</evidence>
<feature type="region of interest" description="Disordered" evidence="1">
    <location>
        <begin position="1"/>
        <end position="51"/>
    </location>
</feature>
<proteinExistence type="predicted"/>